<keyword evidence="5" id="KW-1185">Reference proteome</keyword>
<evidence type="ECO:0000256" key="1">
    <source>
        <dbReference type="SAM" id="MobiDB-lite"/>
    </source>
</evidence>
<feature type="transmembrane region" description="Helical" evidence="2">
    <location>
        <begin position="46"/>
        <end position="68"/>
    </location>
</feature>
<sequence length="532" mass="59105">MENKKNIDSLFKERFNQFEATPPPHVWENIQAQLQEKKKDRKVIPLWWKMGGLAAILALMFTIGSSVWDNTNNNNSIVNEDSKETKILKEDNNHSPLIDTDKQITEIHKEEEVVEETNFKTLKRVSPSSEISGDDAYSATQKTATTNSNSENNINSINKSVAAQTNQLKNQGVKEELIENAVSSTINNKKDEAFAIQNGDNLINKKGIQNSTVIDEKIAMKNASVEKDTSKKNDNPAFLKENEINISEEVIAQEMPLEEKEKNVEATKKSIFDAIDEQKKVNVEDAIVKKDPPKNRWEVAPNFAPVYYNTLSEGSSIDASFADNSQSGDVNFSYGVGISYAVNNRLSIRTGVSNVDLSYSTSGIELGNGPISAALRSVDYNNPQSVLIPQDAGTFEASNDGTFGEIRPKSTSGEVFLNQNISYYEVPLELKYALFNTKLGVNIIGGMSTLFLGNNEVSVTAGNFNETLGEANNLSNVSFSTNVGLGFDYKLSSKFKFNVEPMFKYQLNPYTDNTVNFKPYYIGVYTGLSFKF</sequence>
<feature type="region of interest" description="Disordered" evidence="1">
    <location>
        <begin position="125"/>
        <end position="154"/>
    </location>
</feature>
<dbReference type="EMBL" id="BKCF01000001">
    <property type="protein sequence ID" value="GEQ84824.1"/>
    <property type="molecule type" value="Genomic_DNA"/>
</dbReference>
<dbReference type="OrthoDB" id="1113942at2"/>
<comment type="caution">
    <text evidence="4">The sequence shown here is derived from an EMBL/GenBank/DDBJ whole genome shotgun (WGS) entry which is preliminary data.</text>
</comment>
<dbReference type="AlphaFoldDB" id="A0A5J4FUV8"/>
<dbReference type="SUPFAM" id="SSF56925">
    <property type="entry name" value="OMPA-like"/>
    <property type="match status" value="1"/>
</dbReference>
<accession>A0A5J4FUV8</accession>
<proteinExistence type="predicted"/>
<keyword evidence="2" id="KW-0812">Transmembrane</keyword>
<evidence type="ECO:0000256" key="2">
    <source>
        <dbReference type="SAM" id="Phobius"/>
    </source>
</evidence>
<organism evidence="4 5">
    <name type="scientific">Patiriisocius marinistellae</name>
    <dbReference type="NCBI Taxonomy" id="2494560"/>
    <lineage>
        <taxon>Bacteria</taxon>
        <taxon>Pseudomonadati</taxon>
        <taxon>Bacteroidota</taxon>
        <taxon>Flavobacteriia</taxon>
        <taxon>Flavobacteriales</taxon>
        <taxon>Flavobacteriaceae</taxon>
        <taxon>Patiriisocius</taxon>
    </lineage>
</organism>
<evidence type="ECO:0000313" key="4">
    <source>
        <dbReference type="EMBL" id="GEQ84824.1"/>
    </source>
</evidence>
<dbReference type="RefSeq" id="WP_151892763.1">
    <property type="nucleotide sequence ID" value="NZ_BKCF01000001.1"/>
</dbReference>
<keyword evidence="2" id="KW-0472">Membrane</keyword>
<dbReference type="InterPro" id="IPR025665">
    <property type="entry name" value="Beta-barrel_OMP_2"/>
</dbReference>
<evidence type="ECO:0000313" key="5">
    <source>
        <dbReference type="Proteomes" id="UP000326994"/>
    </source>
</evidence>
<feature type="domain" description="Outer membrane protein beta-barrel" evidence="3">
    <location>
        <begin position="295"/>
        <end position="503"/>
    </location>
</feature>
<protein>
    <recommendedName>
        <fullName evidence="3">Outer membrane protein beta-barrel domain-containing protein</fullName>
    </recommendedName>
</protein>
<dbReference type="Proteomes" id="UP000326994">
    <property type="component" value="Unassembled WGS sequence"/>
</dbReference>
<evidence type="ECO:0000259" key="3">
    <source>
        <dbReference type="Pfam" id="PF13568"/>
    </source>
</evidence>
<name>A0A5J4FUV8_9FLAO</name>
<reference evidence="4 5" key="1">
    <citation type="submission" date="2019-08" db="EMBL/GenBank/DDBJ databases">
        <title>Ulvibacter marinistellae sp. nov., isolated from a starfish, Patiria pectinifera.</title>
        <authorList>
            <person name="Kawano K."/>
            <person name="Ushijima N."/>
            <person name="Kihara M."/>
            <person name="Itoh H."/>
        </authorList>
    </citation>
    <scope>NUCLEOTIDE SEQUENCE [LARGE SCALE GENOMIC DNA]</scope>
    <source>
        <strain evidence="4 5">KK4</strain>
    </source>
</reference>
<keyword evidence="2" id="KW-1133">Transmembrane helix</keyword>
<gene>
    <name evidence="4" type="ORF">ULMS_03320</name>
</gene>
<dbReference type="Pfam" id="PF13568">
    <property type="entry name" value="OMP_b-brl_2"/>
    <property type="match status" value="1"/>
</dbReference>
<dbReference type="InterPro" id="IPR011250">
    <property type="entry name" value="OMP/PagP_B-barrel"/>
</dbReference>